<dbReference type="EMBL" id="CAJJDN010000251">
    <property type="protein sequence ID" value="CAD8129925.1"/>
    <property type="molecule type" value="Genomic_DNA"/>
</dbReference>
<comment type="caution">
    <text evidence="1">The sequence shown here is derived from an EMBL/GenBank/DDBJ whole genome shotgun (WGS) entry which is preliminary data.</text>
</comment>
<proteinExistence type="predicted"/>
<sequence length="40" mass="4876">MNRESPKLIFDINHVIQFYRDSVDKKKTKLWALRSRLLQS</sequence>
<keyword evidence="2" id="KW-1185">Reference proteome</keyword>
<protein>
    <submittedName>
        <fullName evidence="1">Uncharacterized protein</fullName>
    </submittedName>
</protein>
<reference evidence="1" key="1">
    <citation type="submission" date="2021-01" db="EMBL/GenBank/DDBJ databases">
        <authorList>
            <consortium name="Genoscope - CEA"/>
            <person name="William W."/>
        </authorList>
    </citation>
    <scope>NUCLEOTIDE SEQUENCE</scope>
</reference>
<dbReference type="AlphaFoldDB" id="A0A8S1RSD9"/>
<gene>
    <name evidence="1" type="ORF">PSON_ATCC_30995.1.T2510013</name>
</gene>
<evidence type="ECO:0000313" key="1">
    <source>
        <dbReference type="EMBL" id="CAD8129925.1"/>
    </source>
</evidence>
<name>A0A8S1RSD9_9CILI</name>
<organism evidence="1 2">
    <name type="scientific">Paramecium sonneborni</name>
    <dbReference type="NCBI Taxonomy" id="65129"/>
    <lineage>
        <taxon>Eukaryota</taxon>
        <taxon>Sar</taxon>
        <taxon>Alveolata</taxon>
        <taxon>Ciliophora</taxon>
        <taxon>Intramacronucleata</taxon>
        <taxon>Oligohymenophorea</taxon>
        <taxon>Peniculida</taxon>
        <taxon>Parameciidae</taxon>
        <taxon>Paramecium</taxon>
    </lineage>
</organism>
<dbReference type="Proteomes" id="UP000692954">
    <property type="component" value="Unassembled WGS sequence"/>
</dbReference>
<evidence type="ECO:0000313" key="2">
    <source>
        <dbReference type="Proteomes" id="UP000692954"/>
    </source>
</evidence>
<accession>A0A8S1RSD9</accession>